<evidence type="ECO:0000256" key="2">
    <source>
        <dbReference type="ARBA" id="ARBA00022552"/>
    </source>
</evidence>
<evidence type="ECO:0000313" key="8">
    <source>
        <dbReference type="Proteomes" id="UP000248012"/>
    </source>
</evidence>
<keyword evidence="8" id="KW-1185">Reference proteome</keyword>
<evidence type="ECO:0000256" key="3">
    <source>
        <dbReference type="ARBA" id="ARBA00022603"/>
    </source>
</evidence>
<evidence type="ECO:0000256" key="4">
    <source>
        <dbReference type="ARBA" id="ARBA00022679"/>
    </source>
</evidence>
<feature type="domain" description="Methyltransferase small" evidence="6">
    <location>
        <begin position="160"/>
        <end position="326"/>
    </location>
</feature>
<dbReference type="GO" id="GO:0003676">
    <property type="term" value="F:nucleic acid binding"/>
    <property type="evidence" value="ECO:0007669"/>
    <property type="project" value="InterPro"/>
</dbReference>
<dbReference type="Proteomes" id="UP000248012">
    <property type="component" value="Unassembled WGS sequence"/>
</dbReference>
<dbReference type="Pfam" id="PF05175">
    <property type="entry name" value="MTS"/>
    <property type="match status" value="1"/>
</dbReference>
<organism evidence="7 8">
    <name type="scientific">Litorivita pollutaquae</name>
    <dbReference type="NCBI Taxonomy" id="2200892"/>
    <lineage>
        <taxon>Bacteria</taxon>
        <taxon>Pseudomonadati</taxon>
        <taxon>Pseudomonadota</taxon>
        <taxon>Alphaproteobacteria</taxon>
        <taxon>Rhodobacterales</taxon>
        <taxon>Paracoccaceae</taxon>
        <taxon>Litorivita</taxon>
    </lineage>
</organism>
<keyword evidence="4" id="KW-0808">Transferase</keyword>
<evidence type="ECO:0000313" key="7">
    <source>
        <dbReference type="EMBL" id="PYC46583.1"/>
    </source>
</evidence>
<dbReference type="InterPro" id="IPR002052">
    <property type="entry name" value="DNA_methylase_N6_adenine_CS"/>
</dbReference>
<reference evidence="7 8" key="1">
    <citation type="submission" date="2018-05" db="EMBL/GenBank/DDBJ databases">
        <title>Oceanovita maritima gen. nov., sp. nov., a marine bacterium in the family Rhodobacteraceae isolated from surface seawater of Lundu port Xiamen, China.</title>
        <authorList>
            <person name="Hetharua B.H."/>
            <person name="Min D."/>
            <person name="Liao H."/>
            <person name="Tian Y."/>
        </authorList>
    </citation>
    <scope>NUCLEOTIDE SEQUENCE [LARGE SCALE GENOMIC DNA]</scope>
    <source>
        <strain evidence="7 8">FSX-11</strain>
    </source>
</reference>
<dbReference type="PROSITE" id="PS01131">
    <property type="entry name" value="RRNA_A_DIMETH"/>
    <property type="match status" value="1"/>
</dbReference>
<dbReference type="EMBL" id="QFVT01000012">
    <property type="protein sequence ID" value="PYC46583.1"/>
    <property type="molecule type" value="Genomic_DNA"/>
</dbReference>
<dbReference type="AlphaFoldDB" id="A0A2V4N966"/>
<dbReference type="InterPro" id="IPR046977">
    <property type="entry name" value="RsmC/RlmG"/>
</dbReference>
<dbReference type="GO" id="GO:0000179">
    <property type="term" value="F:rRNA (adenine-N6,N6-)-dimethyltransferase activity"/>
    <property type="evidence" value="ECO:0007669"/>
    <property type="project" value="InterPro"/>
</dbReference>
<dbReference type="Gene3D" id="3.40.50.150">
    <property type="entry name" value="Vaccinia Virus protein VP39"/>
    <property type="match status" value="2"/>
</dbReference>
<keyword evidence="1" id="KW-0963">Cytoplasm</keyword>
<dbReference type="InterPro" id="IPR007848">
    <property type="entry name" value="Small_mtfrase_dom"/>
</dbReference>
<dbReference type="RefSeq" id="WP_110797043.1">
    <property type="nucleotide sequence ID" value="NZ_KZ826491.1"/>
</dbReference>
<dbReference type="SUPFAM" id="SSF53335">
    <property type="entry name" value="S-adenosyl-L-methionine-dependent methyltransferases"/>
    <property type="match status" value="1"/>
</dbReference>
<dbReference type="PROSITE" id="PS00092">
    <property type="entry name" value="N6_MTASE"/>
    <property type="match status" value="1"/>
</dbReference>
<dbReference type="OrthoDB" id="9816072at2"/>
<name>A0A2V4N966_9RHOB</name>
<evidence type="ECO:0000256" key="5">
    <source>
        <dbReference type="ARBA" id="ARBA00022691"/>
    </source>
</evidence>
<dbReference type="InterPro" id="IPR020596">
    <property type="entry name" value="rRNA_Ade_Mease_Trfase_CS"/>
</dbReference>
<keyword evidence="5" id="KW-0949">S-adenosyl-L-methionine</keyword>
<dbReference type="CDD" id="cd02440">
    <property type="entry name" value="AdoMet_MTases"/>
    <property type="match status" value="1"/>
</dbReference>
<protein>
    <submittedName>
        <fullName evidence="7">MFS transporter</fullName>
    </submittedName>
</protein>
<sequence>MAGSRLEAALAGGLILPAGLRIAVFAPRSDTDLSALGLESCHIITGFRPDRDAFAAQGYDCNSAPEGRYGAALVVLPRAKALARGLVALAESVTDGPVIIDGAKTDGVESVLKDMRKRVDVAGVVSKAHGKLLWFLAGHTAPQFSDWALPDNQQIEGGYYTAPGVFSADGIDPASKILAEALPEKIGAHIVDLGAGWGYLSRHILERTTVKSIHLVEADHAALDCAQRNVVDGRAQFHWADATQWMPPKDVSAPRVDTVVMNPPFHTGRRAEPELGRMFIAQAARMLAPSGHLWMVANRHLPYEEALTAGFAHVEEVAGDNRFKVLHAQRPKARSRT</sequence>
<dbReference type="InterPro" id="IPR029063">
    <property type="entry name" value="SAM-dependent_MTases_sf"/>
</dbReference>
<gene>
    <name evidence="7" type="ORF">DI396_14880</name>
</gene>
<keyword evidence="2" id="KW-0698">rRNA processing</keyword>
<evidence type="ECO:0000256" key="1">
    <source>
        <dbReference type="ARBA" id="ARBA00022490"/>
    </source>
</evidence>
<proteinExistence type="predicted"/>
<dbReference type="PANTHER" id="PTHR47816">
    <property type="entry name" value="RIBOSOMAL RNA SMALL SUBUNIT METHYLTRANSFERASE C"/>
    <property type="match status" value="1"/>
</dbReference>
<dbReference type="PANTHER" id="PTHR47816:SF4">
    <property type="entry name" value="RIBOSOMAL RNA SMALL SUBUNIT METHYLTRANSFERASE C"/>
    <property type="match status" value="1"/>
</dbReference>
<keyword evidence="3" id="KW-0489">Methyltransferase</keyword>
<accession>A0A2V4N966</accession>
<evidence type="ECO:0000259" key="6">
    <source>
        <dbReference type="Pfam" id="PF05175"/>
    </source>
</evidence>
<comment type="caution">
    <text evidence="7">The sequence shown here is derived from an EMBL/GenBank/DDBJ whole genome shotgun (WGS) entry which is preliminary data.</text>
</comment>